<dbReference type="OrthoDB" id="4509230at2759"/>
<feature type="region of interest" description="Disordered" evidence="1">
    <location>
        <begin position="61"/>
        <end position="86"/>
    </location>
</feature>
<reference evidence="2 3" key="1">
    <citation type="submission" date="2021-02" db="EMBL/GenBank/DDBJ databases">
        <title>Pan-genome distribution and transcriptional activeness of fungal secondary metabolism genes in Aspergillus section Fumigati.</title>
        <authorList>
            <person name="Takahashi H."/>
            <person name="Umemura M."/>
            <person name="Ninomiya A."/>
            <person name="Kusuya Y."/>
            <person name="Urayama S."/>
            <person name="Shimizu M."/>
            <person name="Watanabe A."/>
            <person name="Kamei K."/>
            <person name="Yaguchi T."/>
            <person name="Hagiwara D."/>
        </authorList>
    </citation>
    <scope>NUCLEOTIDE SEQUENCE [LARGE SCALE GENOMIC DNA]</scope>
    <source>
        <strain evidence="2 3">IFM 47045</strain>
    </source>
</reference>
<dbReference type="GeneID" id="66934522"/>
<evidence type="ECO:0000256" key="1">
    <source>
        <dbReference type="SAM" id="MobiDB-lite"/>
    </source>
</evidence>
<proteinExistence type="predicted"/>
<comment type="caution">
    <text evidence="2">The sequence shown here is derived from an EMBL/GenBank/DDBJ whole genome shotgun (WGS) entry which is preliminary data.</text>
</comment>
<dbReference type="Proteomes" id="UP000710440">
    <property type="component" value="Unassembled WGS sequence"/>
</dbReference>
<gene>
    <name evidence="2" type="ORF">Aspvir_006540</name>
</gene>
<keyword evidence="3" id="KW-1185">Reference proteome</keyword>
<accession>A0A9P3C1U6</accession>
<feature type="compositionally biased region" description="Polar residues" evidence="1">
    <location>
        <begin position="77"/>
        <end position="86"/>
    </location>
</feature>
<evidence type="ECO:0000313" key="2">
    <source>
        <dbReference type="EMBL" id="GIK02484.1"/>
    </source>
</evidence>
<evidence type="ECO:0000313" key="3">
    <source>
        <dbReference type="Proteomes" id="UP000710440"/>
    </source>
</evidence>
<protein>
    <submittedName>
        <fullName evidence="2">Uncharacterized protein</fullName>
    </submittedName>
</protein>
<dbReference type="RefSeq" id="XP_043125670.1">
    <property type="nucleotide sequence ID" value="XM_043269735.1"/>
</dbReference>
<dbReference type="EMBL" id="BOPL01000004">
    <property type="protein sequence ID" value="GIK02484.1"/>
    <property type="molecule type" value="Genomic_DNA"/>
</dbReference>
<organism evidence="2 3">
    <name type="scientific">Aspergillus viridinutans</name>
    <dbReference type="NCBI Taxonomy" id="75553"/>
    <lineage>
        <taxon>Eukaryota</taxon>
        <taxon>Fungi</taxon>
        <taxon>Dikarya</taxon>
        <taxon>Ascomycota</taxon>
        <taxon>Pezizomycotina</taxon>
        <taxon>Eurotiomycetes</taxon>
        <taxon>Eurotiomycetidae</taxon>
        <taxon>Eurotiales</taxon>
        <taxon>Aspergillaceae</taxon>
        <taxon>Aspergillus</taxon>
        <taxon>Aspergillus subgen. Fumigati</taxon>
    </lineage>
</organism>
<dbReference type="AlphaFoldDB" id="A0A9P3C1U6"/>
<sequence>MAATTGDTAESVDGDAQADLIQTHAEECLRRMLGQSSSRLGVQALDDLGLPQRDIDRMKARMMPKGRKREREIWGSNKITSAGRSL</sequence>
<name>A0A9P3C1U6_ASPVI</name>